<sequence>MTDRKTLLLQDRALRDAAKGLVKADLRNMRSDVQEQGVASRTMTRLREGAEGAGDDALNFARANPAQVGSVIVIGIAAFGGFIFRDRLAEGIVSLFNLEREEN</sequence>
<evidence type="ECO:0000313" key="2">
    <source>
        <dbReference type="Proteomes" id="UP000059113"/>
    </source>
</evidence>
<reference evidence="1 2" key="1">
    <citation type="journal article" date="2015" name="Int. J. Syst. Evol. Microbiol.">
        <title>Erythrobacter atlanticus sp. nov., a bacterium from ocean sediment able to degrade polycyclic aromatic hydrocarbons.</title>
        <authorList>
            <person name="Zhuang L."/>
            <person name="Liu Y."/>
            <person name="Wang L."/>
            <person name="Wang W."/>
            <person name="Shao Z."/>
        </authorList>
    </citation>
    <scope>NUCLEOTIDE SEQUENCE [LARGE SCALE GENOMIC DNA]</scope>
    <source>
        <strain evidence="2">s21-N3</strain>
    </source>
</reference>
<dbReference type="AlphaFoldDB" id="A0A0H4VDC3"/>
<dbReference type="Proteomes" id="UP000059113">
    <property type="component" value="Chromosome"/>
</dbReference>
<dbReference type="EMBL" id="CP011310">
    <property type="protein sequence ID" value="AKQ42335.1"/>
    <property type="molecule type" value="Genomic_DNA"/>
</dbReference>
<protein>
    <submittedName>
        <fullName evidence="1">Uncharacterized protein</fullName>
    </submittedName>
</protein>
<evidence type="ECO:0000313" key="1">
    <source>
        <dbReference type="EMBL" id="AKQ42335.1"/>
    </source>
</evidence>
<accession>A0A0H4VDC3</accession>
<dbReference type="STRING" id="1648404.CP97_10335"/>
<dbReference type="RefSeq" id="WP_048885870.1">
    <property type="nucleotide sequence ID" value="NZ_CP011310.1"/>
</dbReference>
<gene>
    <name evidence="1" type="ORF">CP97_10335</name>
</gene>
<keyword evidence="2" id="KW-1185">Reference proteome</keyword>
<dbReference type="PATRIC" id="fig|1648404.4.peg.2152"/>
<dbReference type="KEGG" id="ery:CP97_10335"/>
<dbReference type="OrthoDB" id="7433140at2"/>
<reference evidence="2" key="2">
    <citation type="submission" date="2015-04" db="EMBL/GenBank/DDBJ databases">
        <title>The complete genome sequence of Erythrobacter sp. s21-N3.</title>
        <authorList>
            <person name="Zhuang L."/>
            <person name="Liu Y."/>
            <person name="Shao Z."/>
        </authorList>
    </citation>
    <scope>NUCLEOTIDE SEQUENCE [LARGE SCALE GENOMIC DNA]</scope>
    <source>
        <strain evidence="2">s21-N3</strain>
    </source>
</reference>
<organism evidence="1 2">
    <name type="scientific">Aurantiacibacter atlanticus</name>
    <dbReference type="NCBI Taxonomy" id="1648404"/>
    <lineage>
        <taxon>Bacteria</taxon>
        <taxon>Pseudomonadati</taxon>
        <taxon>Pseudomonadota</taxon>
        <taxon>Alphaproteobacteria</taxon>
        <taxon>Sphingomonadales</taxon>
        <taxon>Erythrobacteraceae</taxon>
        <taxon>Aurantiacibacter</taxon>
    </lineage>
</organism>
<proteinExistence type="predicted"/>
<name>A0A0H4VDC3_9SPHN</name>